<proteinExistence type="predicted"/>
<dbReference type="PANTHER" id="PTHR37812">
    <property type="entry name" value="MU-LIKE PROPHAGE FLUMU PROTEIN C"/>
    <property type="match status" value="1"/>
</dbReference>
<name>A0ABU1EET8_9CLOT</name>
<protein>
    <submittedName>
        <fullName evidence="2">CD3324 family protein</fullName>
    </submittedName>
</protein>
<reference evidence="2 3" key="1">
    <citation type="submission" date="2023-09" db="EMBL/GenBank/DDBJ databases">
        <authorList>
            <person name="Zhai L."/>
        </authorList>
    </citation>
    <scope>NUCLEOTIDE SEQUENCE [LARGE SCALE GENOMIC DNA]</scope>
    <source>
        <strain evidence="2 3">5 N-1</strain>
    </source>
</reference>
<dbReference type="Proteomes" id="UP001256646">
    <property type="component" value="Unassembled WGS sequence"/>
</dbReference>
<comment type="caution">
    <text evidence="2">The sequence shown here is derived from an EMBL/GenBank/DDBJ whole genome shotgun (WGS) entry which is preliminary data.</text>
</comment>
<evidence type="ECO:0000259" key="1">
    <source>
        <dbReference type="Pfam" id="PF08765"/>
    </source>
</evidence>
<dbReference type="SUPFAM" id="SSF46689">
    <property type="entry name" value="Homeodomain-like"/>
    <property type="match status" value="1"/>
</dbReference>
<evidence type="ECO:0000313" key="2">
    <source>
        <dbReference type="EMBL" id="MDR5586798.1"/>
    </source>
</evidence>
<dbReference type="Pfam" id="PF08765">
    <property type="entry name" value="Mor"/>
    <property type="match status" value="1"/>
</dbReference>
<dbReference type="InterPro" id="IPR014875">
    <property type="entry name" value="Mor_transcription_activator"/>
</dbReference>
<accession>A0ABU1EET8</accession>
<dbReference type="InterPro" id="IPR009057">
    <property type="entry name" value="Homeodomain-like_sf"/>
</dbReference>
<dbReference type="InterPro" id="IPR049739">
    <property type="entry name" value="YraL-like"/>
</dbReference>
<dbReference type="PANTHER" id="PTHR37812:SF1">
    <property type="entry name" value="MU-LIKE PROPHAGE FLUMU PROTEIN C"/>
    <property type="match status" value="1"/>
</dbReference>
<dbReference type="InterPro" id="IPR052411">
    <property type="entry name" value="c-mor_Regulatory_Protein"/>
</dbReference>
<gene>
    <name evidence="2" type="ORF">RGC78_04890</name>
</gene>
<dbReference type="NCBIfam" id="NF040785">
    <property type="entry name" value="CD3324_fam"/>
    <property type="match status" value="1"/>
</dbReference>
<dbReference type="EMBL" id="JAVJAN010000010">
    <property type="protein sequence ID" value="MDR5586798.1"/>
    <property type="molecule type" value="Genomic_DNA"/>
</dbReference>
<dbReference type="RefSeq" id="WP_309556151.1">
    <property type="nucleotide sequence ID" value="NZ_JAVJAN010000010.1"/>
</dbReference>
<keyword evidence="3" id="KW-1185">Reference proteome</keyword>
<evidence type="ECO:0000313" key="3">
    <source>
        <dbReference type="Proteomes" id="UP001256646"/>
    </source>
</evidence>
<organism evidence="2 3">
    <name type="scientific">Clostridium aquiflavi</name>
    <dbReference type="NCBI Taxonomy" id="3073603"/>
    <lineage>
        <taxon>Bacteria</taxon>
        <taxon>Bacillati</taxon>
        <taxon>Bacillota</taxon>
        <taxon>Clostridia</taxon>
        <taxon>Eubacteriales</taxon>
        <taxon>Clostridiaceae</taxon>
        <taxon>Clostridium</taxon>
    </lineage>
</organism>
<dbReference type="Gene3D" id="1.10.10.60">
    <property type="entry name" value="Homeodomain-like"/>
    <property type="match status" value="1"/>
</dbReference>
<sequence>MKYKKAQDVLPKDILELIQEYMDGGYLYIPRKFKNKRSWGESSGSKLEIRERNIEIYNKYKDGMSVKELAEEYYLSQSSIRRIICQHNTY</sequence>
<feature type="domain" description="Mor transcription activator" evidence="1">
    <location>
        <begin position="13"/>
        <end position="85"/>
    </location>
</feature>